<evidence type="ECO:0000259" key="4">
    <source>
        <dbReference type="PROSITE" id="PS50003"/>
    </source>
</evidence>
<evidence type="ECO:0000256" key="1">
    <source>
        <dbReference type="ARBA" id="ARBA00022553"/>
    </source>
</evidence>
<comment type="similarity">
    <text evidence="3">Belongs to the MCF2 family.</text>
</comment>
<keyword evidence="1" id="KW-0597">Phosphoprotein</keyword>
<dbReference type="InterPro" id="IPR018159">
    <property type="entry name" value="Spectrin/alpha-actinin"/>
</dbReference>
<dbReference type="SMART" id="SM00325">
    <property type="entry name" value="RhoGEF"/>
    <property type="match status" value="1"/>
</dbReference>
<dbReference type="PROSITE" id="PS50010">
    <property type="entry name" value="DH_2"/>
    <property type="match status" value="1"/>
</dbReference>
<dbReference type="Gene3D" id="1.20.900.10">
    <property type="entry name" value="Dbl homology (DH) domain"/>
    <property type="match status" value="1"/>
</dbReference>
<dbReference type="CDD" id="cd00170">
    <property type="entry name" value="SEC14"/>
    <property type="match status" value="1"/>
</dbReference>
<dbReference type="InterPro" id="IPR000219">
    <property type="entry name" value="DH_dom"/>
</dbReference>
<reference evidence="8" key="1">
    <citation type="journal article" date="2013" name="Nat. Biotechnol.">
        <title>Chinese hamster genome sequenced from sorted chromosomes.</title>
        <authorList>
            <person name="Brinkrolf K."/>
            <person name="Rupp O."/>
            <person name="Laux H."/>
            <person name="Kollin F."/>
            <person name="Ernst W."/>
            <person name="Linke B."/>
            <person name="Kofler R."/>
            <person name="Romand S."/>
            <person name="Hesse F."/>
            <person name="Budach W.E."/>
            <person name="Galosy S."/>
            <person name="Muller D."/>
            <person name="Noll T."/>
            <person name="Wienberg J."/>
            <person name="Jostock T."/>
            <person name="Leonard M."/>
            <person name="Grillari J."/>
            <person name="Tauch A."/>
            <person name="Goesmann A."/>
            <person name="Helk B."/>
            <person name="Mott J.E."/>
            <person name="Puhler A."/>
            <person name="Borth N."/>
        </authorList>
    </citation>
    <scope>NUCLEOTIDE SEQUENCE [LARGE SCALE GENOMIC DNA]</scope>
    <source>
        <strain evidence="8">17A/GY</strain>
    </source>
</reference>
<protein>
    <submittedName>
        <fullName evidence="7">Proto-oncogene DBL-like protein</fullName>
    </submittedName>
</protein>
<organism evidence="7 8">
    <name type="scientific">Cricetulus griseus</name>
    <name type="common">Chinese hamster</name>
    <name type="synonym">Cricetulus barabensis griseus</name>
    <dbReference type="NCBI Taxonomy" id="10029"/>
    <lineage>
        <taxon>Eukaryota</taxon>
        <taxon>Metazoa</taxon>
        <taxon>Chordata</taxon>
        <taxon>Craniata</taxon>
        <taxon>Vertebrata</taxon>
        <taxon>Euteleostomi</taxon>
        <taxon>Mammalia</taxon>
        <taxon>Eutheria</taxon>
        <taxon>Euarchontoglires</taxon>
        <taxon>Glires</taxon>
        <taxon>Rodentia</taxon>
        <taxon>Myomorpha</taxon>
        <taxon>Muroidea</taxon>
        <taxon>Cricetidae</taxon>
        <taxon>Cricetinae</taxon>
        <taxon>Cricetulus</taxon>
    </lineage>
</organism>
<evidence type="ECO:0000259" key="5">
    <source>
        <dbReference type="PROSITE" id="PS50010"/>
    </source>
</evidence>
<dbReference type="InterPro" id="IPR001849">
    <property type="entry name" value="PH_domain"/>
</dbReference>
<dbReference type="InterPro" id="IPR001251">
    <property type="entry name" value="CRAL-TRIO_dom"/>
</dbReference>
<dbReference type="InterPro" id="IPR056466">
    <property type="entry name" value="Spectrin_DBS"/>
</dbReference>
<evidence type="ECO:0000259" key="6">
    <source>
        <dbReference type="PROSITE" id="PS50191"/>
    </source>
</evidence>
<dbReference type="InterPro" id="IPR001331">
    <property type="entry name" value="GDS_CDC24_CS"/>
</dbReference>
<feature type="domain" description="DH" evidence="5">
    <location>
        <begin position="663"/>
        <end position="843"/>
    </location>
</feature>
<evidence type="ECO:0000256" key="3">
    <source>
        <dbReference type="ARBA" id="ARBA00049987"/>
    </source>
</evidence>
<gene>
    <name evidence="7" type="ORF">H671_xg20636</name>
</gene>
<proteinExistence type="inferred from homology"/>
<dbReference type="SMART" id="SM00516">
    <property type="entry name" value="SEC14"/>
    <property type="match status" value="1"/>
</dbReference>
<dbReference type="GO" id="GO:0016358">
    <property type="term" value="P:dendrite development"/>
    <property type="evidence" value="ECO:0007669"/>
    <property type="project" value="TreeGrafter"/>
</dbReference>
<evidence type="ECO:0000256" key="2">
    <source>
        <dbReference type="ARBA" id="ARBA00022658"/>
    </source>
</evidence>
<feature type="domain" description="PH" evidence="4">
    <location>
        <begin position="861"/>
        <end position="977"/>
    </location>
</feature>
<dbReference type="SUPFAM" id="SSF46966">
    <property type="entry name" value="Spectrin repeat"/>
    <property type="match status" value="1"/>
</dbReference>
<keyword evidence="2" id="KW-0344">Guanine-nucleotide releasing factor</keyword>
<dbReference type="PROSITE" id="PS50191">
    <property type="entry name" value="CRAL_TRIO"/>
    <property type="match status" value="1"/>
</dbReference>
<dbReference type="InterPro" id="IPR055251">
    <property type="entry name" value="SOS1_NGEF_PH"/>
</dbReference>
<accession>A0A061HU74</accession>
<dbReference type="CDD" id="cd00160">
    <property type="entry name" value="RhoGEF"/>
    <property type="match status" value="1"/>
</dbReference>
<dbReference type="SUPFAM" id="SSF52087">
    <property type="entry name" value="CRAL/TRIO domain"/>
    <property type="match status" value="1"/>
</dbReference>
<dbReference type="FunFam" id="2.30.29.30:FF:000078">
    <property type="entry name" value="Guanine nucleotide exchange factor DBS"/>
    <property type="match status" value="1"/>
</dbReference>
<dbReference type="PANTHER" id="PTHR22826:SF146">
    <property type="entry name" value="PROTO-ONCOGENE DBL"/>
    <property type="match status" value="1"/>
</dbReference>
<dbReference type="Pfam" id="PF00621">
    <property type="entry name" value="RhoGEF"/>
    <property type="match status" value="1"/>
</dbReference>
<sequence length="1116" mass="128942">MLGKSFPGAACWERSIRIHAPSSGNLLLNPDGSGCSFVPFTQTVPVQVDMAMALHRVRIAEKYGKNYLCLLQAVFLAETGLLLQLKDINHFLMQDIAFLSGGRGRDNAWIITFPENCNFRCIPEDVISKVLNYLTSIARQSVPDSRFTIILDRRLDTWSSLKISLQKISASFPGSLHLVLVLRPTSFLQRTFTDIGFRFSQEDFMLKLPVVMLSSVSDLLTYIDDKQLTPELGGTLQYCHSEWIIFRNAIEKFAVTVKEMAQMLQSFGTELAEAELPDDIPSIEEILAVHAERYRLLKSDLTAITKEGKVLLMSLQVPNTEETDSSSLECPQHINGDWQTINKLLTQVHDMETAFDGFWEKHQLKMEQYVQLWKFEQDFQEVISQIEILLNQQRQLGDVSGSLSQVKQRLKKIENLDEKSQELLGNARLVILHGHKLASNHHYALDLICQRCNELRYLSDILINEIRAKRIQLSRTFKMHKLLQQARQCCDHGECLLANQGMNKFQTKEDAKKALQDVEKFLQMAVPFINYDIENLQYEFDVLLSPELKAQMQTVQLKLESIRSIFENQQAEPKTPKDRPERQMQFMRHASENLMRSRAMFFSPKHVGIGYSFFQACKLFSKVKKSWRQTQAQSNVKIEVVKESQEKMNSDQSPVLENSLDILKNHVLNELIQTERAYVRELFTVLLGYRSEMDNPQMFDLMPPLLRNKKDVLFGNMAEIYEFHNNIFMSSLEDCYNAPERVGPCFLERKDDFQMYAKYCQNKPRSELVWRKYSECAFFQECQRKLKHRLGLDSYLLKPVQRITKYQLLLKELLKYSNDGEGTAQLKEALDTMLDLLKSVNDSMHQIAINGYLGNLSDLGKMILQGAFSVWLGHRKGATKMKDFARFKPMQRHIFLYEKAVMFCKRRVESGEGADRYPSYSFKHCLKMEDAGITEHVKGDNRKFEIWYGEKEEIYIVQAPNIDVKMLWLKEIRNILLKQQELLTVKKKQDHIRKRDRLSQHHHKAEKQEEDLANAVELEAEAGAEVEQASGMVVVREAVVPDQAEVNSAAWTRTPVSVEGHGAATECSNNYSYPTYNDNGEDRPQTVSMTSKLPRQFTDETIPDHKDQAWNTWGWK</sequence>
<dbReference type="GO" id="GO:0005085">
    <property type="term" value="F:guanyl-nucleotide exchange factor activity"/>
    <property type="evidence" value="ECO:0007669"/>
    <property type="project" value="UniProtKB-KW"/>
</dbReference>
<dbReference type="InterPro" id="IPR051336">
    <property type="entry name" value="RhoGEF_Guanine_NuclExch_SF"/>
</dbReference>
<dbReference type="Pfam" id="PF23289">
    <property type="entry name" value="Spectrin_5"/>
    <property type="match status" value="1"/>
</dbReference>
<dbReference type="AlphaFoldDB" id="A0A061HU74"/>
<dbReference type="Gene3D" id="1.20.58.60">
    <property type="match status" value="1"/>
</dbReference>
<dbReference type="PROSITE" id="PS50003">
    <property type="entry name" value="PH_DOMAIN"/>
    <property type="match status" value="1"/>
</dbReference>
<dbReference type="Pfam" id="PF22697">
    <property type="entry name" value="SOS1_NGEF_PH"/>
    <property type="match status" value="1"/>
</dbReference>
<feature type="domain" description="CRAL-TRIO" evidence="6">
    <location>
        <begin position="124"/>
        <end position="240"/>
    </location>
</feature>
<dbReference type="Pfam" id="PF13716">
    <property type="entry name" value="CRAL_TRIO_2"/>
    <property type="match status" value="1"/>
</dbReference>
<dbReference type="SUPFAM" id="SSF50729">
    <property type="entry name" value="PH domain-like"/>
    <property type="match status" value="1"/>
</dbReference>
<dbReference type="InterPro" id="IPR036865">
    <property type="entry name" value="CRAL-TRIO_dom_sf"/>
</dbReference>
<dbReference type="GO" id="GO:0035556">
    <property type="term" value="P:intracellular signal transduction"/>
    <property type="evidence" value="ECO:0007669"/>
    <property type="project" value="InterPro"/>
</dbReference>
<name>A0A061HU74_CRIGR</name>
<dbReference type="Gene3D" id="2.30.29.30">
    <property type="entry name" value="Pleckstrin-homology domain (PH domain)/Phosphotyrosine-binding domain (PTB)"/>
    <property type="match status" value="1"/>
</dbReference>
<dbReference type="InterPro" id="IPR011993">
    <property type="entry name" value="PH-like_dom_sf"/>
</dbReference>
<dbReference type="SUPFAM" id="SSF48065">
    <property type="entry name" value="DBL homology domain (DH-domain)"/>
    <property type="match status" value="1"/>
</dbReference>
<dbReference type="InterPro" id="IPR035899">
    <property type="entry name" value="DBL_dom_sf"/>
</dbReference>
<evidence type="ECO:0000313" key="8">
    <source>
        <dbReference type="Proteomes" id="UP000030759"/>
    </source>
</evidence>
<evidence type="ECO:0000313" key="7">
    <source>
        <dbReference type="EMBL" id="ERE63877.1"/>
    </source>
</evidence>
<dbReference type="SMART" id="SM00150">
    <property type="entry name" value="SPEC"/>
    <property type="match status" value="1"/>
</dbReference>
<dbReference type="PANTHER" id="PTHR22826">
    <property type="entry name" value="RHO GUANINE EXCHANGE FACTOR-RELATED"/>
    <property type="match status" value="1"/>
</dbReference>
<dbReference type="SMART" id="SM00233">
    <property type="entry name" value="PH"/>
    <property type="match status" value="1"/>
</dbReference>
<dbReference type="EMBL" id="KE685942">
    <property type="protein sequence ID" value="ERE63877.1"/>
    <property type="molecule type" value="Genomic_DNA"/>
</dbReference>
<dbReference type="PROSITE" id="PS00741">
    <property type="entry name" value="DH_1"/>
    <property type="match status" value="1"/>
</dbReference>
<dbReference type="Proteomes" id="UP000030759">
    <property type="component" value="Unassembled WGS sequence"/>
</dbReference>
<dbReference type="GO" id="GO:0005737">
    <property type="term" value="C:cytoplasm"/>
    <property type="evidence" value="ECO:0007669"/>
    <property type="project" value="TreeGrafter"/>
</dbReference>